<sequence>MDAVEFLKERTRMCNYYMNYCRNCPGNKVEYCATLCAKAIDLVPIVEQWAKEHPIKTRQSEFLKMFPNAQKSSNGVLDICPRKFEPEKYKSATPDKVCINCDTVHWCDECCRDFWLTEIKDGET</sequence>
<name>A0A8S5TEZ6_9CAUD</name>
<evidence type="ECO:0000313" key="1">
    <source>
        <dbReference type="EMBL" id="DAF61838.1"/>
    </source>
</evidence>
<accession>A0A8S5TEZ6</accession>
<reference evidence="1" key="1">
    <citation type="journal article" date="2021" name="Proc. Natl. Acad. Sci. U.S.A.">
        <title>A Catalog of Tens of Thousands of Viruses from Human Metagenomes Reveals Hidden Associations with Chronic Diseases.</title>
        <authorList>
            <person name="Tisza M.J."/>
            <person name="Buck C.B."/>
        </authorList>
    </citation>
    <scope>NUCLEOTIDE SEQUENCE</scope>
    <source>
        <strain evidence="1">CtbgC51</strain>
    </source>
</reference>
<proteinExistence type="predicted"/>
<dbReference type="EMBL" id="BK032817">
    <property type="protein sequence ID" value="DAF61838.1"/>
    <property type="molecule type" value="Genomic_DNA"/>
</dbReference>
<protein>
    <submittedName>
        <fullName evidence="1">Uncharacterized protein</fullName>
    </submittedName>
</protein>
<organism evidence="1">
    <name type="scientific">Siphoviridae sp. ctbgC51</name>
    <dbReference type="NCBI Taxonomy" id="2827901"/>
    <lineage>
        <taxon>Viruses</taxon>
        <taxon>Duplodnaviria</taxon>
        <taxon>Heunggongvirae</taxon>
        <taxon>Uroviricota</taxon>
        <taxon>Caudoviricetes</taxon>
    </lineage>
</organism>